<proteinExistence type="predicted"/>
<feature type="non-terminal residue" evidence="2">
    <location>
        <position position="1"/>
    </location>
</feature>
<gene>
    <name evidence="2" type="ORF">L9F63_021769</name>
</gene>
<protein>
    <submittedName>
        <fullName evidence="2">Uncharacterized protein</fullName>
    </submittedName>
</protein>
<keyword evidence="1" id="KW-1133">Transmembrane helix</keyword>
<reference evidence="2" key="2">
    <citation type="submission" date="2023-05" db="EMBL/GenBank/DDBJ databases">
        <authorList>
            <person name="Fouks B."/>
        </authorList>
    </citation>
    <scope>NUCLEOTIDE SEQUENCE</scope>
    <source>
        <strain evidence="2">Stay&amp;Tobe</strain>
        <tissue evidence="2">Testes</tissue>
    </source>
</reference>
<accession>A0AAD7ZPM8</accession>
<comment type="caution">
    <text evidence="2">The sequence shown here is derived from an EMBL/GenBank/DDBJ whole genome shotgun (WGS) entry which is preliminary data.</text>
</comment>
<dbReference type="EMBL" id="JASPKZ010007506">
    <property type="protein sequence ID" value="KAJ9583877.1"/>
    <property type="molecule type" value="Genomic_DNA"/>
</dbReference>
<reference evidence="2" key="1">
    <citation type="journal article" date="2023" name="IScience">
        <title>Live-bearing cockroach genome reveals convergent evolutionary mechanisms linked to viviparity in insects and beyond.</title>
        <authorList>
            <person name="Fouks B."/>
            <person name="Harrison M.C."/>
            <person name="Mikhailova A.A."/>
            <person name="Marchal E."/>
            <person name="English S."/>
            <person name="Carruthers M."/>
            <person name="Jennings E.C."/>
            <person name="Chiamaka E.L."/>
            <person name="Frigard R.A."/>
            <person name="Pippel M."/>
            <person name="Attardo G.M."/>
            <person name="Benoit J.B."/>
            <person name="Bornberg-Bauer E."/>
            <person name="Tobe S.S."/>
        </authorList>
    </citation>
    <scope>NUCLEOTIDE SEQUENCE</scope>
    <source>
        <strain evidence="2">Stay&amp;Tobe</strain>
    </source>
</reference>
<feature type="transmembrane region" description="Helical" evidence="1">
    <location>
        <begin position="53"/>
        <end position="75"/>
    </location>
</feature>
<dbReference type="Proteomes" id="UP001233999">
    <property type="component" value="Unassembled WGS sequence"/>
</dbReference>
<evidence type="ECO:0000313" key="2">
    <source>
        <dbReference type="EMBL" id="KAJ9583877.1"/>
    </source>
</evidence>
<evidence type="ECO:0000313" key="3">
    <source>
        <dbReference type="Proteomes" id="UP001233999"/>
    </source>
</evidence>
<evidence type="ECO:0000256" key="1">
    <source>
        <dbReference type="SAM" id="Phobius"/>
    </source>
</evidence>
<keyword evidence="1" id="KW-0472">Membrane</keyword>
<keyword evidence="3" id="KW-1185">Reference proteome</keyword>
<name>A0AAD7ZPM8_DIPPU</name>
<sequence length="79" mass="8803">GNTTNTDTAVSNKTIQVVLLGRSAVSTWILDLWVRSVFRLISLLPLGYKSLTFLINVLLLALFLFGLHFLLILGVKKNM</sequence>
<organism evidence="2 3">
    <name type="scientific">Diploptera punctata</name>
    <name type="common">Pacific beetle cockroach</name>
    <dbReference type="NCBI Taxonomy" id="6984"/>
    <lineage>
        <taxon>Eukaryota</taxon>
        <taxon>Metazoa</taxon>
        <taxon>Ecdysozoa</taxon>
        <taxon>Arthropoda</taxon>
        <taxon>Hexapoda</taxon>
        <taxon>Insecta</taxon>
        <taxon>Pterygota</taxon>
        <taxon>Neoptera</taxon>
        <taxon>Polyneoptera</taxon>
        <taxon>Dictyoptera</taxon>
        <taxon>Blattodea</taxon>
        <taxon>Blaberoidea</taxon>
        <taxon>Blaberidae</taxon>
        <taxon>Diplopterinae</taxon>
        <taxon>Diploptera</taxon>
    </lineage>
</organism>
<dbReference type="AlphaFoldDB" id="A0AAD7ZPM8"/>
<keyword evidence="1" id="KW-0812">Transmembrane</keyword>
<feature type="non-terminal residue" evidence="2">
    <location>
        <position position="79"/>
    </location>
</feature>